<sequence length="117" mass="13443">NLISLIFNLLSSRVSQRHRVLPVMTFPFNSLLPKNKVVLSVPRYSDQYKFRPPASPIVTETLKGGGTRLRGVNRTATLRTIPMPMLEKKRSRRRPKRNAQAKVKTAKLLKRCQHILI</sequence>
<name>A0AA39P2B1_9AGAR</name>
<keyword evidence="2" id="KW-1185">Reference proteome</keyword>
<proteinExistence type="predicted"/>
<feature type="non-terminal residue" evidence="1">
    <location>
        <position position="117"/>
    </location>
</feature>
<evidence type="ECO:0000313" key="1">
    <source>
        <dbReference type="EMBL" id="KAK0476260.1"/>
    </source>
</evidence>
<accession>A0AA39P2B1</accession>
<comment type="caution">
    <text evidence="1">The sequence shown here is derived from an EMBL/GenBank/DDBJ whole genome shotgun (WGS) entry which is preliminary data.</text>
</comment>
<organism evidence="1 2">
    <name type="scientific">Armillaria luteobubalina</name>
    <dbReference type="NCBI Taxonomy" id="153913"/>
    <lineage>
        <taxon>Eukaryota</taxon>
        <taxon>Fungi</taxon>
        <taxon>Dikarya</taxon>
        <taxon>Basidiomycota</taxon>
        <taxon>Agaricomycotina</taxon>
        <taxon>Agaricomycetes</taxon>
        <taxon>Agaricomycetidae</taxon>
        <taxon>Agaricales</taxon>
        <taxon>Marasmiineae</taxon>
        <taxon>Physalacriaceae</taxon>
        <taxon>Armillaria</taxon>
    </lineage>
</organism>
<protein>
    <submittedName>
        <fullName evidence="1">Uncharacterized protein</fullName>
    </submittedName>
</protein>
<gene>
    <name evidence="1" type="ORF">EDD18DRAFT_1216171</name>
</gene>
<dbReference type="AlphaFoldDB" id="A0AA39P2B1"/>
<reference evidence="1" key="1">
    <citation type="submission" date="2023-06" db="EMBL/GenBank/DDBJ databases">
        <authorList>
            <consortium name="Lawrence Berkeley National Laboratory"/>
            <person name="Ahrendt S."/>
            <person name="Sahu N."/>
            <person name="Indic B."/>
            <person name="Wong-Bajracharya J."/>
            <person name="Merenyi Z."/>
            <person name="Ke H.-M."/>
            <person name="Monk M."/>
            <person name="Kocsube S."/>
            <person name="Drula E."/>
            <person name="Lipzen A."/>
            <person name="Balint B."/>
            <person name="Henrissat B."/>
            <person name="Andreopoulos B."/>
            <person name="Martin F.M."/>
            <person name="Harder C.B."/>
            <person name="Rigling D."/>
            <person name="Ford K.L."/>
            <person name="Foster G.D."/>
            <person name="Pangilinan J."/>
            <person name="Papanicolaou A."/>
            <person name="Barry K."/>
            <person name="LaButti K."/>
            <person name="Viragh M."/>
            <person name="Koriabine M."/>
            <person name="Yan M."/>
            <person name="Riley R."/>
            <person name="Champramary S."/>
            <person name="Plett K.L."/>
            <person name="Tsai I.J."/>
            <person name="Slot J."/>
            <person name="Sipos G."/>
            <person name="Plett J."/>
            <person name="Nagy L.G."/>
            <person name="Grigoriev I.V."/>
        </authorList>
    </citation>
    <scope>NUCLEOTIDE SEQUENCE</scope>
    <source>
        <strain evidence="1">HWK02</strain>
    </source>
</reference>
<evidence type="ECO:0000313" key="2">
    <source>
        <dbReference type="Proteomes" id="UP001175228"/>
    </source>
</evidence>
<dbReference type="EMBL" id="JAUEPU010000136">
    <property type="protein sequence ID" value="KAK0476260.1"/>
    <property type="molecule type" value="Genomic_DNA"/>
</dbReference>
<dbReference type="Proteomes" id="UP001175228">
    <property type="component" value="Unassembled WGS sequence"/>
</dbReference>